<name>A0A438MHM7_9ACTN</name>
<comment type="caution">
    <text evidence="2">The sequence shown here is derived from an EMBL/GenBank/DDBJ whole genome shotgun (WGS) entry which is preliminary data.</text>
</comment>
<reference evidence="2 3" key="1">
    <citation type="submission" date="2019-01" db="EMBL/GenBank/DDBJ databases">
        <title>Sequencing the genomes of 1000 actinobacteria strains.</title>
        <authorList>
            <person name="Klenk H.-P."/>
        </authorList>
    </citation>
    <scope>NUCLEOTIDE SEQUENCE [LARGE SCALE GENOMIC DNA]</scope>
    <source>
        <strain evidence="2 3">DSM 43925</strain>
    </source>
</reference>
<dbReference type="Proteomes" id="UP000284824">
    <property type="component" value="Unassembled WGS sequence"/>
</dbReference>
<feature type="region of interest" description="Disordered" evidence="1">
    <location>
        <begin position="1"/>
        <end position="35"/>
    </location>
</feature>
<keyword evidence="3" id="KW-1185">Reference proteome</keyword>
<dbReference type="AlphaFoldDB" id="A0A438MHM7"/>
<accession>A0A438MHM7</accession>
<protein>
    <submittedName>
        <fullName evidence="2">Uncharacterized protein</fullName>
    </submittedName>
</protein>
<dbReference type="EMBL" id="SAUN01000001">
    <property type="protein sequence ID" value="RVX44975.1"/>
    <property type="molecule type" value="Genomic_DNA"/>
</dbReference>
<organism evidence="2 3">
    <name type="scientific">Nonomuraea polychroma</name>
    <dbReference type="NCBI Taxonomy" id="46176"/>
    <lineage>
        <taxon>Bacteria</taxon>
        <taxon>Bacillati</taxon>
        <taxon>Actinomycetota</taxon>
        <taxon>Actinomycetes</taxon>
        <taxon>Streptosporangiales</taxon>
        <taxon>Streptosporangiaceae</taxon>
        <taxon>Nonomuraea</taxon>
    </lineage>
</organism>
<gene>
    <name evidence="2" type="ORF">EDD27_7749</name>
</gene>
<evidence type="ECO:0000256" key="1">
    <source>
        <dbReference type="SAM" id="MobiDB-lite"/>
    </source>
</evidence>
<evidence type="ECO:0000313" key="3">
    <source>
        <dbReference type="Proteomes" id="UP000284824"/>
    </source>
</evidence>
<sequence>MTWATSSLSHPYVRPATGERSRPNRCSPASHHSERLERRAGLAAIGIGMGMPGYQTPAETPDRVQPDTLVAAARLLVATVWLLSGRCDLTASPQTKAQFQEATDWVAACWAKCSCSAVILPR</sequence>
<evidence type="ECO:0000313" key="2">
    <source>
        <dbReference type="EMBL" id="RVX44975.1"/>
    </source>
</evidence>
<proteinExistence type="predicted"/>